<feature type="transmembrane region" description="Helical" evidence="2">
    <location>
        <begin position="194"/>
        <end position="212"/>
    </location>
</feature>
<evidence type="ECO:0000313" key="3">
    <source>
        <dbReference type="EMBL" id="GIH09626.1"/>
    </source>
</evidence>
<feature type="transmembrane region" description="Helical" evidence="2">
    <location>
        <begin position="174"/>
        <end position="189"/>
    </location>
</feature>
<dbReference type="AlphaFoldDB" id="A0A8J3VL35"/>
<organism evidence="3 4">
    <name type="scientific">Rhizocola hellebori</name>
    <dbReference type="NCBI Taxonomy" id="1392758"/>
    <lineage>
        <taxon>Bacteria</taxon>
        <taxon>Bacillati</taxon>
        <taxon>Actinomycetota</taxon>
        <taxon>Actinomycetes</taxon>
        <taxon>Micromonosporales</taxon>
        <taxon>Micromonosporaceae</taxon>
        <taxon>Rhizocola</taxon>
    </lineage>
</organism>
<comment type="caution">
    <text evidence="3">The sequence shown here is derived from an EMBL/GenBank/DDBJ whole genome shotgun (WGS) entry which is preliminary data.</text>
</comment>
<evidence type="ECO:0000313" key="4">
    <source>
        <dbReference type="Proteomes" id="UP000612899"/>
    </source>
</evidence>
<evidence type="ECO:0000256" key="1">
    <source>
        <dbReference type="SAM" id="MobiDB-lite"/>
    </source>
</evidence>
<keyword evidence="2" id="KW-0812">Transmembrane</keyword>
<feature type="transmembrane region" description="Helical" evidence="2">
    <location>
        <begin position="409"/>
        <end position="429"/>
    </location>
</feature>
<evidence type="ECO:0000256" key="2">
    <source>
        <dbReference type="SAM" id="Phobius"/>
    </source>
</evidence>
<sequence>MKAWATVRRHWAILILLALAVVLRVLIMAAYQPAFWFYGDSGAFIESSIRSGLDPYDVGGLGYSVVLKVLKVTGSFAVVVALQHLLGLLTALAIYTFLYRRGVRIWLACLATAPLLFDSLQVTLEHYVLGETMFVALSVTAILLLLWPKKPGLVACALSGFVIMLAWFTRPSTIPMVIIMLGFLAIRRVGWRPLLAFAIAFAIPYVAVQSWIGDRPSAFGTSYANRALYARVSSFVDCDRLTLTEAERRLCPLEPLGQRHDRTDYYGWNGPAVQVPKNDNEILRTFARKAIAAQPADYAQVVLRDLAPHFIPGRHIGPESDCLREKWSLPATIKGTPVPLACTPALTQNTWDNEFADDKDAPAATGLSTFLAGYGKVMRTVPIVTSLALLLALVAAIRFRRGSRDAADTITLALITVSLVIPPVLVAMYEARYGLPALVFASMSAGLSWRHLSKAGSSHPAGDQPQVPATEPAGIA</sequence>
<keyword evidence="4" id="KW-1185">Reference proteome</keyword>
<dbReference type="EMBL" id="BONY01000072">
    <property type="protein sequence ID" value="GIH09626.1"/>
    <property type="molecule type" value="Genomic_DNA"/>
</dbReference>
<accession>A0A8J3VL35</accession>
<feature type="transmembrane region" description="Helical" evidence="2">
    <location>
        <begin position="128"/>
        <end position="147"/>
    </location>
</feature>
<feature type="transmembrane region" description="Helical" evidence="2">
    <location>
        <begin position="377"/>
        <end position="397"/>
    </location>
</feature>
<feature type="transmembrane region" description="Helical" evidence="2">
    <location>
        <begin position="12"/>
        <end position="31"/>
    </location>
</feature>
<dbReference type="RefSeq" id="WP_203913355.1">
    <property type="nucleotide sequence ID" value="NZ_BONY01000072.1"/>
</dbReference>
<name>A0A8J3VL35_9ACTN</name>
<reference evidence="3" key="1">
    <citation type="submission" date="2021-01" db="EMBL/GenBank/DDBJ databases">
        <title>Whole genome shotgun sequence of Rhizocola hellebori NBRC 109834.</title>
        <authorList>
            <person name="Komaki H."/>
            <person name="Tamura T."/>
        </authorList>
    </citation>
    <scope>NUCLEOTIDE SEQUENCE</scope>
    <source>
        <strain evidence="3">NBRC 109834</strain>
    </source>
</reference>
<proteinExistence type="predicted"/>
<keyword evidence="2" id="KW-0472">Membrane</keyword>
<feature type="region of interest" description="Disordered" evidence="1">
    <location>
        <begin position="456"/>
        <end position="476"/>
    </location>
</feature>
<gene>
    <name evidence="3" type="ORF">Rhe02_76930</name>
</gene>
<dbReference type="Proteomes" id="UP000612899">
    <property type="component" value="Unassembled WGS sequence"/>
</dbReference>
<feature type="transmembrane region" description="Helical" evidence="2">
    <location>
        <begin position="76"/>
        <end position="98"/>
    </location>
</feature>
<protein>
    <submittedName>
        <fullName evidence="3">Uncharacterized protein</fullName>
    </submittedName>
</protein>
<keyword evidence="2" id="KW-1133">Transmembrane helix</keyword>